<dbReference type="EC" id="2.7.-.-" evidence="4"/>
<gene>
    <name evidence="6" type="ORF">L486_07941</name>
</gene>
<evidence type="ECO:0000313" key="7">
    <source>
        <dbReference type="Proteomes" id="UP000092583"/>
    </source>
</evidence>
<evidence type="ECO:0000256" key="1">
    <source>
        <dbReference type="ARBA" id="ARBA00007374"/>
    </source>
</evidence>
<evidence type="ECO:0000256" key="3">
    <source>
        <dbReference type="ARBA" id="ARBA00022777"/>
    </source>
</evidence>
<proteinExistence type="inferred from homology"/>
<dbReference type="Pfam" id="PF03770">
    <property type="entry name" value="IPK"/>
    <property type="match status" value="2"/>
</dbReference>
<organism evidence="6 7">
    <name type="scientific">Kwoniella mangroviensis CBS 10435</name>
    <dbReference type="NCBI Taxonomy" id="1331196"/>
    <lineage>
        <taxon>Eukaryota</taxon>
        <taxon>Fungi</taxon>
        <taxon>Dikarya</taxon>
        <taxon>Basidiomycota</taxon>
        <taxon>Agaricomycotina</taxon>
        <taxon>Tremellomycetes</taxon>
        <taxon>Tremellales</taxon>
        <taxon>Cryptococcaceae</taxon>
        <taxon>Kwoniella</taxon>
    </lineage>
</organism>
<evidence type="ECO:0000256" key="5">
    <source>
        <dbReference type="SAM" id="MobiDB-lite"/>
    </source>
</evidence>
<keyword evidence="7" id="KW-1185">Reference proteome</keyword>
<protein>
    <recommendedName>
        <fullName evidence="4">Kinase</fullName>
        <ecNumber evidence="4">2.7.-.-</ecNumber>
    </recommendedName>
</protein>
<evidence type="ECO:0000256" key="2">
    <source>
        <dbReference type="ARBA" id="ARBA00022679"/>
    </source>
</evidence>
<dbReference type="EMBL" id="KI669470">
    <property type="protein sequence ID" value="OCF54393.1"/>
    <property type="molecule type" value="Genomic_DNA"/>
</dbReference>
<reference evidence="7" key="2">
    <citation type="submission" date="2013-12" db="EMBL/GenBank/DDBJ databases">
        <title>Evolution of pathogenesis and genome organization in the Tremellales.</title>
        <authorList>
            <person name="Cuomo C."/>
            <person name="Litvintseva A."/>
            <person name="Heitman J."/>
            <person name="Chen Y."/>
            <person name="Sun S."/>
            <person name="Springer D."/>
            <person name="Dromer F."/>
            <person name="Young S."/>
            <person name="Zeng Q."/>
            <person name="Chapman S."/>
            <person name="Gujja S."/>
            <person name="Saif S."/>
            <person name="Birren B."/>
        </authorList>
    </citation>
    <scope>NUCLEOTIDE SEQUENCE [LARGE SCALE GENOMIC DNA]</scope>
    <source>
        <strain evidence="7">CBS 10435</strain>
    </source>
</reference>
<feature type="region of interest" description="Disordered" evidence="5">
    <location>
        <begin position="192"/>
        <end position="237"/>
    </location>
</feature>
<dbReference type="SUPFAM" id="SSF56104">
    <property type="entry name" value="SAICAR synthase-like"/>
    <property type="match status" value="1"/>
</dbReference>
<evidence type="ECO:0000313" key="6">
    <source>
        <dbReference type="EMBL" id="OCF54393.1"/>
    </source>
</evidence>
<dbReference type="PANTHER" id="PTHR12400:SF108">
    <property type="entry name" value="KINASE"/>
    <property type="match status" value="1"/>
</dbReference>
<feature type="region of interest" description="Disordered" evidence="5">
    <location>
        <begin position="306"/>
        <end position="347"/>
    </location>
</feature>
<dbReference type="PANTHER" id="PTHR12400">
    <property type="entry name" value="INOSITOL POLYPHOSPHATE KINASE"/>
    <property type="match status" value="1"/>
</dbReference>
<dbReference type="AlphaFoldDB" id="A0A1B9IFR0"/>
<comment type="similarity">
    <text evidence="1 4">Belongs to the inositol phosphokinase (IPK) family.</text>
</comment>
<keyword evidence="2 4" id="KW-0808">Transferase</keyword>
<dbReference type="GO" id="GO:0005737">
    <property type="term" value="C:cytoplasm"/>
    <property type="evidence" value="ECO:0007669"/>
    <property type="project" value="TreeGrafter"/>
</dbReference>
<dbReference type="GO" id="GO:0005634">
    <property type="term" value="C:nucleus"/>
    <property type="evidence" value="ECO:0007669"/>
    <property type="project" value="TreeGrafter"/>
</dbReference>
<dbReference type="GO" id="GO:0008440">
    <property type="term" value="F:inositol-1,4,5-trisphosphate 3-kinase activity"/>
    <property type="evidence" value="ECO:0007669"/>
    <property type="project" value="TreeGrafter"/>
</dbReference>
<evidence type="ECO:0000256" key="4">
    <source>
        <dbReference type="RuleBase" id="RU363090"/>
    </source>
</evidence>
<dbReference type="STRING" id="1331196.A0A1B9IFR0"/>
<feature type="compositionally biased region" description="Basic and acidic residues" evidence="5">
    <location>
        <begin position="306"/>
        <end position="315"/>
    </location>
</feature>
<dbReference type="Proteomes" id="UP000092583">
    <property type="component" value="Unassembled WGS sequence"/>
</dbReference>
<sequence length="395" mass="43133">MAPSLTLTDRTPLANQVAGHDGVMSDASGSLVIKPALAREIAFYQTLNSSGREDPIRRLKLFVPKFLGTLRLEGQLSSGGDVERLEGKDEVPESVVLENLSYAFTHPSILDVKLGTVLYDPDASEEKKQRMDKQARETTTHELGIRFTGCTTWHSPSQSYIVTPKSFGKTITAEELPEGLVRFFPTSSDRNKSLVQTTTDKSASAPTTISADPSTGVPPTPITASNSSSAPAEVQTFKDHSIPSTSLVKVLEIIIEEIDRLVSVLENLEIRFVGGSLLIVYEGDPSKLEEALDRYQLNKLKSTTEEGVDKDRSAFSDDGSIPSDLDSDEESDEDDEEEDEESRASRRCPPVRVKLIDFAHTWLAQGEGPDEGVLKGLSTLRGLLQGRQKEIEGGI</sequence>
<dbReference type="GO" id="GO:0046854">
    <property type="term" value="P:phosphatidylinositol phosphate biosynthetic process"/>
    <property type="evidence" value="ECO:0007669"/>
    <property type="project" value="TreeGrafter"/>
</dbReference>
<dbReference type="InterPro" id="IPR038286">
    <property type="entry name" value="IPK_sf"/>
</dbReference>
<dbReference type="OrthoDB" id="338650at2759"/>
<feature type="compositionally biased region" description="Polar residues" evidence="5">
    <location>
        <begin position="192"/>
        <end position="213"/>
    </location>
</feature>
<accession>A0A1B9IFR0</accession>
<dbReference type="InterPro" id="IPR005522">
    <property type="entry name" value="IPK"/>
</dbReference>
<feature type="compositionally biased region" description="Acidic residues" evidence="5">
    <location>
        <begin position="325"/>
        <end position="341"/>
    </location>
</feature>
<keyword evidence="3 4" id="KW-0418">Kinase</keyword>
<dbReference type="GO" id="GO:0000824">
    <property type="term" value="F:inositol-1,4,5,6-tetrakisphosphate 3-kinase activity"/>
    <property type="evidence" value="ECO:0007669"/>
    <property type="project" value="TreeGrafter"/>
</dbReference>
<dbReference type="GO" id="GO:0032958">
    <property type="term" value="P:inositol phosphate biosynthetic process"/>
    <property type="evidence" value="ECO:0007669"/>
    <property type="project" value="InterPro"/>
</dbReference>
<reference evidence="6 7" key="1">
    <citation type="submission" date="2013-07" db="EMBL/GenBank/DDBJ databases">
        <title>The Genome Sequence of Kwoniella mangroviensis CBS10435.</title>
        <authorList>
            <consortium name="The Broad Institute Genome Sequencing Platform"/>
            <person name="Cuomo C."/>
            <person name="Litvintseva A."/>
            <person name="Chen Y."/>
            <person name="Heitman J."/>
            <person name="Sun S."/>
            <person name="Springer D."/>
            <person name="Dromer F."/>
            <person name="Young S.K."/>
            <person name="Zeng Q."/>
            <person name="Gargeya S."/>
            <person name="Fitzgerald M."/>
            <person name="Abouelleil A."/>
            <person name="Alvarado L."/>
            <person name="Berlin A.M."/>
            <person name="Chapman S.B."/>
            <person name="Dewar J."/>
            <person name="Goldberg J."/>
            <person name="Griggs A."/>
            <person name="Gujja S."/>
            <person name="Hansen M."/>
            <person name="Howarth C."/>
            <person name="Imamovic A."/>
            <person name="Larimer J."/>
            <person name="McCowan C."/>
            <person name="Murphy C."/>
            <person name="Pearson M."/>
            <person name="Priest M."/>
            <person name="Roberts A."/>
            <person name="Saif S."/>
            <person name="Shea T."/>
            <person name="Sykes S."/>
            <person name="Wortman J."/>
            <person name="Nusbaum C."/>
            <person name="Birren B."/>
        </authorList>
    </citation>
    <scope>NUCLEOTIDE SEQUENCE [LARGE SCALE GENOMIC DNA]</scope>
    <source>
        <strain evidence="6 7">CBS 10435</strain>
    </source>
</reference>
<name>A0A1B9IFR0_9TREE</name>
<dbReference type="Gene3D" id="3.30.470.160">
    <property type="entry name" value="Inositol polyphosphate kinase"/>
    <property type="match status" value="1"/>
</dbReference>